<gene>
    <name evidence="1" type="ORF">BpHYR1_019115</name>
</gene>
<proteinExistence type="predicted"/>
<name>A0A3M7SD96_BRAPC</name>
<reference evidence="1 2" key="1">
    <citation type="journal article" date="2018" name="Sci. Rep.">
        <title>Genomic signatures of local adaptation to the degree of environmental predictability in rotifers.</title>
        <authorList>
            <person name="Franch-Gras L."/>
            <person name="Hahn C."/>
            <person name="Garcia-Roger E.M."/>
            <person name="Carmona M.J."/>
            <person name="Serra M."/>
            <person name="Gomez A."/>
        </authorList>
    </citation>
    <scope>NUCLEOTIDE SEQUENCE [LARGE SCALE GENOMIC DNA]</scope>
    <source>
        <strain evidence="1">HYR1</strain>
    </source>
</reference>
<sequence length="177" mass="21426">MVRNLGQLMPRSDLLARLVPFYQQLKYLLSFKFYHSVLFINKLTNYITDLAMYTQVFNSRFWAATITNWNDKKFMGWDFKNKVLYFSDIFSFYEIQLKIEIWLCFRMSIKPENIFDKNDMSLNSDNYVSFICMQKRFAFEQLRTLDLKKVSYLLAHIHFVQKGRRCMFELTFITIGL</sequence>
<dbReference type="EMBL" id="REGN01001607">
    <property type="protein sequence ID" value="RNA33655.1"/>
    <property type="molecule type" value="Genomic_DNA"/>
</dbReference>
<protein>
    <submittedName>
        <fullName evidence="1">Uncharacterized protein</fullName>
    </submittedName>
</protein>
<organism evidence="1 2">
    <name type="scientific">Brachionus plicatilis</name>
    <name type="common">Marine rotifer</name>
    <name type="synonym">Brachionus muelleri</name>
    <dbReference type="NCBI Taxonomy" id="10195"/>
    <lineage>
        <taxon>Eukaryota</taxon>
        <taxon>Metazoa</taxon>
        <taxon>Spiralia</taxon>
        <taxon>Gnathifera</taxon>
        <taxon>Rotifera</taxon>
        <taxon>Eurotatoria</taxon>
        <taxon>Monogononta</taxon>
        <taxon>Pseudotrocha</taxon>
        <taxon>Ploima</taxon>
        <taxon>Brachionidae</taxon>
        <taxon>Brachionus</taxon>
    </lineage>
</organism>
<accession>A0A3M7SD96</accession>
<keyword evidence="2" id="KW-1185">Reference proteome</keyword>
<dbReference type="AlphaFoldDB" id="A0A3M7SD96"/>
<evidence type="ECO:0000313" key="2">
    <source>
        <dbReference type="Proteomes" id="UP000276133"/>
    </source>
</evidence>
<comment type="caution">
    <text evidence="1">The sequence shown here is derived from an EMBL/GenBank/DDBJ whole genome shotgun (WGS) entry which is preliminary data.</text>
</comment>
<dbReference type="Proteomes" id="UP000276133">
    <property type="component" value="Unassembled WGS sequence"/>
</dbReference>
<evidence type="ECO:0000313" key="1">
    <source>
        <dbReference type="EMBL" id="RNA33655.1"/>
    </source>
</evidence>